<dbReference type="AlphaFoldDB" id="A0ABD1SPM9"/>
<keyword evidence="2" id="KW-1185">Reference proteome</keyword>
<dbReference type="Proteomes" id="UP001604277">
    <property type="component" value="Unassembled WGS sequence"/>
</dbReference>
<gene>
    <name evidence="1" type="ORF">Fot_36519</name>
</gene>
<sequence length="115" mass="13005">MAIRNDGKSALLTKCTTFYVYWKIARQEKKKFFREKKTMAIRNDDSSSTAQEIIEDKLLNNREPIEFNTNLTKSGIQALLVSVIVVDFAGDDGSVSRKEMSSVMDSIFGSHFTVT</sequence>
<evidence type="ECO:0008006" key="3">
    <source>
        <dbReference type="Google" id="ProtNLM"/>
    </source>
</evidence>
<organism evidence="1 2">
    <name type="scientific">Forsythia ovata</name>
    <dbReference type="NCBI Taxonomy" id="205694"/>
    <lineage>
        <taxon>Eukaryota</taxon>
        <taxon>Viridiplantae</taxon>
        <taxon>Streptophyta</taxon>
        <taxon>Embryophyta</taxon>
        <taxon>Tracheophyta</taxon>
        <taxon>Spermatophyta</taxon>
        <taxon>Magnoliopsida</taxon>
        <taxon>eudicotyledons</taxon>
        <taxon>Gunneridae</taxon>
        <taxon>Pentapetalae</taxon>
        <taxon>asterids</taxon>
        <taxon>lamiids</taxon>
        <taxon>Lamiales</taxon>
        <taxon>Oleaceae</taxon>
        <taxon>Forsythieae</taxon>
        <taxon>Forsythia</taxon>
    </lineage>
</organism>
<name>A0ABD1SPM9_9LAMI</name>
<reference evidence="2" key="1">
    <citation type="submission" date="2024-07" db="EMBL/GenBank/DDBJ databases">
        <title>Two chromosome-level genome assemblies of Korean endemic species Abeliophyllum distichum and Forsythia ovata (Oleaceae).</title>
        <authorList>
            <person name="Jang H."/>
        </authorList>
    </citation>
    <scope>NUCLEOTIDE SEQUENCE [LARGE SCALE GENOMIC DNA]</scope>
</reference>
<dbReference type="EMBL" id="JBFOLJ010000010">
    <property type="protein sequence ID" value="KAL2502671.1"/>
    <property type="molecule type" value="Genomic_DNA"/>
</dbReference>
<protein>
    <recommendedName>
        <fullName evidence="3">EF-hand domain-containing protein</fullName>
    </recommendedName>
</protein>
<accession>A0ABD1SPM9</accession>
<evidence type="ECO:0000313" key="2">
    <source>
        <dbReference type="Proteomes" id="UP001604277"/>
    </source>
</evidence>
<evidence type="ECO:0000313" key="1">
    <source>
        <dbReference type="EMBL" id="KAL2502671.1"/>
    </source>
</evidence>
<proteinExistence type="predicted"/>
<comment type="caution">
    <text evidence="1">The sequence shown here is derived from an EMBL/GenBank/DDBJ whole genome shotgun (WGS) entry which is preliminary data.</text>
</comment>